<protein>
    <recommendedName>
        <fullName evidence="5">Secreted protein</fullName>
    </recommendedName>
</protein>
<feature type="chain" id="PRO_5040322473" description="Secreted protein" evidence="2">
    <location>
        <begin position="36"/>
        <end position="92"/>
    </location>
</feature>
<feature type="signal peptide" evidence="2">
    <location>
        <begin position="1"/>
        <end position="35"/>
    </location>
</feature>
<evidence type="ECO:0000256" key="1">
    <source>
        <dbReference type="SAM" id="MobiDB-lite"/>
    </source>
</evidence>
<dbReference type="KEGG" id="clup:CLUP02_13550"/>
<evidence type="ECO:0000313" key="4">
    <source>
        <dbReference type="Proteomes" id="UP000830671"/>
    </source>
</evidence>
<feature type="compositionally biased region" description="Basic residues" evidence="1">
    <location>
        <begin position="79"/>
        <end position="92"/>
    </location>
</feature>
<keyword evidence="4" id="KW-1185">Reference proteome</keyword>
<dbReference type="RefSeq" id="XP_049149634.1">
    <property type="nucleotide sequence ID" value="XM_049292488.1"/>
</dbReference>
<gene>
    <name evidence="3" type="ORF">CLUP02_13550</name>
</gene>
<name>A0A9Q8WLJ1_9PEZI</name>
<keyword evidence="2" id="KW-0732">Signal</keyword>
<evidence type="ECO:0008006" key="5">
    <source>
        <dbReference type="Google" id="ProtNLM"/>
    </source>
</evidence>
<proteinExistence type="predicted"/>
<sequence>MQSLYRHLGMPTLYRVEPLIALSLLLLVLPHSKLGSQSDHSALRLSARQAEWSGPRIGSPSIHDPFQHASAAVTAAARPARKRRKRDKVWCQ</sequence>
<dbReference type="GeneID" id="73347498"/>
<feature type="region of interest" description="Disordered" evidence="1">
    <location>
        <begin position="56"/>
        <end position="92"/>
    </location>
</feature>
<accession>A0A9Q8WLJ1</accession>
<dbReference type="EMBL" id="CP019479">
    <property type="protein sequence ID" value="UQC88028.1"/>
    <property type="molecule type" value="Genomic_DNA"/>
</dbReference>
<organism evidence="3 4">
    <name type="scientific">Colletotrichum lupini</name>
    <dbReference type="NCBI Taxonomy" id="145971"/>
    <lineage>
        <taxon>Eukaryota</taxon>
        <taxon>Fungi</taxon>
        <taxon>Dikarya</taxon>
        <taxon>Ascomycota</taxon>
        <taxon>Pezizomycotina</taxon>
        <taxon>Sordariomycetes</taxon>
        <taxon>Hypocreomycetidae</taxon>
        <taxon>Glomerellales</taxon>
        <taxon>Glomerellaceae</taxon>
        <taxon>Colletotrichum</taxon>
        <taxon>Colletotrichum acutatum species complex</taxon>
    </lineage>
</organism>
<reference evidence="3" key="1">
    <citation type="journal article" date="2021" name="Mol. Plant Microbe Interact.">
        <title>Complete Genome Sequence of the Plant-Pathogenic Fungus Colletotrichum lupini.</title>
        <authorList>
            <person name="Baroncelli R."/>
            <person name="Pensec F."/>
            <person name="Da Lio D."/>
            <person name="Boufleur T."/>
            <person name="Vicente I."/>
            <person name="Sarrocco S."/>
            <person name="Picot A."/>
            <person name="Baraldi E."/>
            <person name="Sukno S."/>
            <person name="Thon M."/>
            <person name="Le Floch G."/>
        </authorList>
    </citation>
    <scope>NUCLEOTIDE SEQUENCE</scope>
    <source>
        <strain evidence="3">IMI 504893</strain>
    </source>
</reference>
<dbReference type="Proteomes" id="UP000830671">
    <property type="component" value="Chromosome 7"/>
</dbReference>
<evidence type="ECO:0000256" key="2">
    <source>
        <dbReference type="SAM" id="SignalP"/>
    </source>
</evidence>
<dbReference type="AlphaFoldDB" id="A0A9Q8WLJ1"/>
<evidence type="ECO:0000313" key="3">
    <source>
        <dbReference type="EMBL" id="UQC88028.1"/>
    </source>
</evidence>
<feature type="compositionally biased region" description="Low complexity" evidence="1">
    <location>
        <begin position="69"/>
        <end position="78"/>
    </location>
</feature>